<gene>
    <name evidence="2" type="ORF">DERP_014479</name>
</gene>
<evidence type="ECO:0000313" key="2">
    <source>
        <dbReference type="EMBL" id="KAH9413959.1"/>
    </source>
</evidence>
<accession>A0ABQ8IUG3</accession>
<evidence type="ECO:0008006" key="4">
    <source>
        <dbReference type="Google" id="ProtNLM"/>
    </source>
</evidence>
<evidence type="ECO:0000256" key="1">
    <source>
        <dbReference type="SAM" id="Phobius"/>
    </source>
</evidence>
<keyword evidence="1" id="KW-0472">Membrane</keyword>
<reference evidence="2 3" key="2">
    <citation type="journal article" date="2022" name="Mol. Biol. Evol.">
        <title>Comparative Genomics Reveals Insights into the Divergent Evolution of Astigmatic Mites and Household Pest Adaptations.</title>
        <authorList>
            <person name="Xiong Q."/>
            <person name="Wan A.T."/>
            <person name="Liu X."/>
            <person name="Fung C.S."/>
            <person name="Xiao X."/>
            <person name="Malainual N."/>
            <person name="Hou J."/>
            <person name="Wang L."/>
            <person name="Wang M."/>
            <person name="Yang K.Y."/>
            <person name="Cui Y."/>
            <person name="Leung E.L."/>
            <person name="Nong W."/>
            <person name="Shin S.K."/>
            <person name="Au S.W."/>
            <person name="Jeong K.Y."/>
            <person name="Chew F.T."/>
            <person name="Hui J.H."/>
            <person name="Leung T.F."/>
            <person name="Tungtrongchitr A."/>
            <person name="Zhong N."/>
            <person name="Liu Z."/>
            <person name="Tsui S.K."/>
        </authorList>
    </citation>
    <scope>NUCLEOTIDE SEQUENCE [LARGE SCALE GENOMIC DNA]</scope>
    <source>
        <strain evidence="2">Derp</strain>
    </source>
</reference>
<keyword evidence="3" id="KW-1185">Reference proteome</keyword>
<reference evidence="2 3" key="1">
    <citation type="journal article" date="2018" name="J. Allergy Clin. Immunol.">
        <title>High-quality assembly of Dermatophagoides pteronyssinus genome and transcriptome reveals a wide range of novel allergens.</title>
        <authorList>
            <person name="Liu X.Y."/>
            <person name="Yang K.Y."/>
            <person name="Wang M.Q."/>
            <person name="Kwok J.S."/>
            <person name="Zeng X."/>
            <person name="Yang Z."/>
            <person name="Xiao X.J."/>
            <person name="Lau C.P."/>
            <person name="Li Y."/>
            <person name="Huang Z.M."/>
            <person name="Ba J.G."/>
            <person name="Yim A.K."/>
            <person name="Ouyang C.Y."/>
            <person name="Ngai S.M."/>
            <person name="Chan T.F."/>
            <person name="Leung E.L."/>
            <person name="Liu L."/>
            <person name="Liu Z.G."/>
            <person name="Tsui S.K."/>
        </authorList>
    </citation>
    <scope>NUCLEOTIDE SEQUENCE [LARGE SCALE GENOMIC DNA]</scope>
    <source>
        <strain evidence="2">Derp</strain>
    </source>
</reference>
<evidence type="ECO:0000313" key="3">
    <source>
        <dbReference type="Proteomes" id="UP000887458"/>
    </source>
</evidence>
<comment type="caution">
    <text evidence="2">The sequence shown here is derived from an EMBL/GenBank/DDBJ whole genome shotgun (WGS) entry which is preliminary data.</text>
</comment>
<dbReference type="EMBL" id="NJHN03000116">
    <property type="protein sequence ID" value="KAH9413959.1"/>
    <property type="molecule type" value="Genomic_DNA"/>
</dbReference>
<dbReference type="Proteomes" id="UP000887458">
    <property type="component" value="Unassembled WGS sequence"/>
</dbReference>
<protein>
    <recommendedName>
        <fullName evidence="4">Envelope fusion protein</fullName>
    </recommendedName>
</protein>
<sequence length="461" mass="54269">MSQYSDEDILYQWNKKQLTKSTVPSIVLMNCKIYAAREPSDSLLRLNINAIQIDKRYEILRADPFHLIVNDKLNSSNLCISVYTGPSYSVMDKDTKCVKSIMFNPFDDLQAPFIFHSMKCNNDLQKFGAKWRTMDCKPKEEMTSEEIVQVKTDENFVYYYCFLHNITLQQNLYPCKNQIYKTKLGQNLTINNPTIKFHKIKINLIHNLHDEFNELINFRIFNNFNSSVNLQDLTTLVEQEDKLIDKIVVSYFSQYYVYIIITILTIIILITTMLFTYYRIRARSYQRVAREQYQLAHLPDQIVSNGFNANDWLNGLFKCVNCPAIDFPTKCRYVDPLKLIIEILDQPPSNNQQINRLNLVNNINNRKPILDVTLQDESNARRRKYKNIQINYLISFILSSSIRLEWNYSQILIQTSQMQLIARNISIQDDVGIALNHLEKMIEQEDQLKWLKSLLRISDII</sequence>
<organism evidence="2 3">
    <name type="scientific">Dermatophagoides pteronyssinus</name>
    <name type="common">European house dust mite</name>
    <dbReference type="NCBI Taxonomy" id="6956"/>
    <lineage>
        <taxon>Eukaryota</taxon>
        <taxon>Metazoa</taxon>
        <taxon>Ecdysozoa</taxon>
        <taxon>Arthropoda</taxon>
        <taxon>Chelicerata</taxon>
        <taxon>Arachnida</taxon>
        <taxon>Acari</taxon>
        <taxon>Acariformes</taxon>
        <taxon>Sarcoptiformes</taxon>
        <taxon>Astigmata</taxon>
        <taxon>Psoroptidia</taxon>
        <taxon>Analgoidea</taxon>
        <taxon>Pyroglyphidae</taxon>
        <taxon>Dermatophagoidinae</taxon>
        <taxon>Dermatophagoides</taxon>
    </lineage>
</organism>
<proteinExistence type="predicted"/>
<name>A0ABQ8IUG3_DERPT</name>
<feature type="transmembrane region" description="Helical" evidence="1">
    <location>
        <begin position="255"/>
        <end position="278"/>
    </location>
</feature>
<keyword evidence="1" id="KW-1133">Transmembrane helix</keyword>
<keyword evidence="1" id="KW-0812">Transmembrane</keyword>